<dbReference type="PANTHER" id="PTHR16127:SF13">
    <property type="entry name" value="GH01188P"/>
    <property type="match status" value="1"/>
</dbReference>
<dbReference type="Pfam" id="PF09728">
    <property type="entry name" value="Taxilin"/>
    <property type="match status" value="1"/>
</dbReference>
<feature type="compositionally biased region" description="Low complexity" evidence="3">
    <location>
        <begin position="36"/>
        <end position="45"/>
    </location>
</feature>
<dbReference type="AlphaFoldDB" id="A0AAD4DI62"/>
<dbReference type="Proteomes" id="UP001194580">
    <property type="component" value="Unassembled WGS sequence"/>
</dbReference>
<evidence type="ECO:0000313" key="5">
    <source>
        <dbReference type="Proteomes" id="UP001194580"/>
    </source>
</evidence>
<evidence type="ECO:0000256" key="1">
    <source>
        <dbReference type="ARBA" id="ARBA00009550"/>
    </source>
</evidence>
<evidence type="ECO:0000256" key="3">
    <source>
        <dbReference type="SAM" id="MobiDB-lite"/>
    </source>
</evidence>
<keyword evidence="5" id="KW-1185">Reference proteome</keyword>
<proteinExistence type="inferred from homology"/>
<protein>
    <submittedName>
        <fullName evidence="4">Uncharacterized protein</fullName>
    </submittedName>
</protein>
<feature type="compositionally biased region" description="Polar residues" evidence="3">
    <location>
        <begin position="11"/>
        <end position="35"/>
    </location>
</feature>
<feature type="region of interest" description="Disordered" evidence="3">
    <location>
        <begin position="87"/>
        <end position="149"/>
    </location>
</feature>
<feature type="compositionally biased region" description="Polar residues" evidence="3">
    <location>
        <begin position="708"/>
        <end position="720"/>
    </location>
</feature>
<name>A0AAD4DI62_9FUNG</name>
<dbReference type="InterPro" id="IPR026183">
    <property type="entry name" value="Taxilin_fam"/>
</dbReference>
<evidence type="ECO:0000256" key="2">
    <source>
        <dbReference type="SAM" id="Coils"/>
    </source>
</evidence>
<dbReference type="PANTHER" id="PTHR16127">
    <property type="entry name" value="TAXILIN"/>
    <property type="match status" value="1"/>
</dbReference>
<feature type="compositionally biased region" description="Low complexity" evidence="3">
    <location>
        <begin position="91"/>
        <end position="127"/>
    </location>
</feature>
<evidence type="ECO:0000313" key="4">
    <source>
        <dbReference type="EMBL" id="KAG0278520.1"/>
    </source>
</evidence>
<keyword evidence="2" id="KW-0175">Coiled coil</keyword>
<organism evidence="4 5">
    <name type="scientific">Linnemannia exigua</name>
    <dbReference type="NCBI Taxonomy" id="604196"/>
    <lineage>
        <taxon>Eukaryota</taxon>
        <taxon>Fungi</taxon>
        <taxon>Fungi incertae sedis</taxon>
        <taxon>Mucoromycota</taxon>
        <taxon>Mortierellomycotina</taxon>
        <taxon>Mortierellomycetes</taxon>
        <taxon>Mortierellales</taxon>
        <taxon>Mortierellaceae</taxon>
        <taxon>Linnemannia</taxon>
    </lineage>
</organism>
<comment type="similarity">
    <text evidence="1">Belongs to the taxilin family.</text>
</comment>
<feature type="coiled-coil region" evidence="2">
    <location>
        <begin position="221"/>
        <end position="258"/>
    </location>
</feature>
<feature type="region of interest" description="Disordered" evidence="3">
    <location>
        <begin position="1"/>
        <end position="60"/>
    </location>
</feature>
<dbReference type="EMBL" id="JAAAIL010000189">
    <property type="protein sequence ID" value="KAG0278520.1"/>
    <property type="molecule type" value="Genomic_DNA"/>
</dbReference>
<comment type="caution">
    <text evidence="4">The sequence shown here is derived from an EMBL/GenBank/DDBJ whole genome shotgun (WGS) entry which is preliminary data.</text>
</comment>
<dbReference type="GO" id="GO:0019905">
    <property type="term" value="F:syntaxin binding"/>
    <property type="evidence" value="ECO:0007669"/>
    <property type="project" value="InterPro"/>
</dbReference>
<accession>A0AAD4DI62</accession>
<gene>
    <name evidence="4" type="ORF">BGZ95_003789</name>
</gene>
<sequence length="779" mass="86181">MKQRHRAPYQCSKNNHPSSSIPQPQDQRLNSKSYGQQQQQQQQEQPCNEPSVASEHDDKELEAAFQALRLSSLEEALACLNQEPHLEDIASPSSGNSSSGCSSKSSSSSTSSPPTSPTFSSSDSSTTRITPQDRSESCATNGPSPKRARRVLSQLDVNELIQMKISQLESAPFIEEDEEKAIAKQMKKIHKEISQVSNGQEDQIAKVNLMQRKYLEMFQDMRKQERDHAKLKKKHELLQREKDLLAREKDRIQQTNDTLVAEHGNLLEERHADKVAISKSDNLCRKLEGLCRQIHRENKHIKLDQHADRRPAAIVDSGTQESVEAQKHIVGNEALWQEKLQGFTEQYDLREKHFNSIIKSKDLELQLAQAKMDRQKKASQEESAKVGQLKSQLQASAKTEAELRKQLSVYVEKFKQVEETLNKSNTLFQTFRKEMEAMAKKGGRLEKVNVAIRAKCDTMNRNILEMIEEAERIVLREEMIRARQCAHNATPGVVALQSGSVRTGEIQVDVGFKDASGTRTEMNGMGTSFTATGATPSLPNAVAFKQGIVGTARRVPIPTTKIRQKPKRQRLQVGIQRGGGDQHHHSLTLTVSSRPGGESFVLGGDIGVIEEHHINLENGFQCDILLPPTPAATSTTKNRAEQILAGSEGMVKLSESIKKASAIAVRAGMRTVIPTTGIQGAKAKTVNAGDNTKQAQEKGSCKDTHLTCTHSNSDSPTPSKEPTDCSHHSKTWSTPIKTPILSSMVSSTSLGAISRQAQAEDGYQNIRIPGLYPSAITIK</sequence>
<feature type="region of interest" description="Disordered" evidence="3">
    <location>
        <begin position="708"/>
        <end position="733"/>
    </location>
</feature>
<reference evidence="4" key="1">
    <citation type="journal article" date="2020" name="Fungal Divers.">
        <title>Resolving the Mortierellaceae phylogeny through synthesis of multi-gene phylogenetics and phylogenomics.</title>
        <authorList>
            <person name="Vandepol N."/>
            <person name="Liber J."/>
            <person name="Desiro A."/>
            <person name="Na H."/>
            <person name="Kennedy M."/>
            <person name="Barry K."/>
            <person name="Grigoriev I.V."/>
            <person name="Miller A.N."/>
            <person name="O'Donnell K."/>
            <person name="Stajich J.E."/>
            <person name="Bonito G."/>
        </authorList>
    </citation>
    <scope>NUCLEOTIDE SEQUENCE</scope>
    <source>
        <strain evidence="4">NRRL 28262</strain>
    </source>
</reference>